<dbReference type="Proteomes" id="UP000540989">
    <property type="component" value="Unassembled WGS sequence"/>
</dbReference>
<evidence type="ECO:0000313" key="1">
    <source>
        <dbReference type="EMBL" id="MBB5057432.1"/>
    </source>
</evidence>
<dbReference type="AlphaFoldDB" id="A0A7W7ZCU9"/>
<name>A0A7W7ZCU9_9BACT</name>
<protein>
    <submittedName>
        <fullName evidence="1">Uncharacterized protein</fullName>
    </submittedName>
</protein>
<proteinExistence type="predicted"/>
<sequence>MDALKQWFTQLADHEVAQNHGVPALRILLLERHASDESGWYRGLADSTSAGRRIKELLRPRTSRPIAPIEGDDRLEVLQAGMSLAAGLAGQSCEALFPLRTDHNFDRILAQPQWRDPLLLLMAALSGAGGSLHKALALSRRELAIEVATRERDRFSLGITNASRKSVLLHLYGCAVLCGGLDHEAAVGIAENELQALHKSYPGKAGQAIDDLTAKLGAAEGPPAMAPDLLAEAFLLVVFGERSGLGQKVIERVAAWRSERVSANIIRLIQDFGHVEPAQQPNERLLSWAELSLSWVRALVNAGESDTRLLTTIAEALPQSTLTLRGIAVEVMETLVTRFRQS</sequence>
<dbReference type="EMBL" id="JACHIP010000003">
    <property type="protein sequence ID" value="MBB5057432.1"/>
    <property type="molecule type" value="Genomic_DNA"/>
</dbReference>
<evidence type="ECO:0000313" key="2">
    <source>
        <dbReference type="Proteomes" id="UP000540989"/>
    </source>
</evidence>
<reference evidence="1 2" key="1">
    <citation type="submission" date="2020-08" db="EMBL/GenBank/DDBJ databases">
        <title>Genomic Encyclopedia of Type Strains, Phase IV (KMG-V): Genome sequencing to study the core and pangenomes of soil and plant-associated prokaryotes.</title>
        <authorList>
            <person name="Whitman W."/>
        </authorList>
    </citation>
    <scope>NUCLEOTIDE SEQUENCE [LARGE SCALE GENOMIC DNA]</scope>
    <source>
        <strain evidence="1 2">M8UP14</strain>
    </source>
</reference>
<gene>
    <name evidence="1" type="ORF">HDF16_002138</name>
</gene>
<accession>A0A7W7ZCU9</accession>
<comment type="caution">
    <text evidence="1">The sequence shown here is derived from an EMBL/GenBank/DDBJ whole genome shotgun (WGS) entry which is preliminary data.</text>
</comment>
<keyword evidence="2" id="KW-1185">Reference proteome</keyword>
<organism evidence="1 2">
    <name type="scientific">Granulicella aggregans</name>
    <dbReference type="NCBI Taxonomy" id="474949"/>
    <lineage>
        <taxon>Bacteria</taxon>
        <taxon>Pseudomonadati</taxon>
        <taxon>Acidobacteriota</taxon>
        <taxon>Terriglobia</taxon>
        <taxon>Terriglobales</taxon>
        <taxon>Acidobacteriaceae</taxon>
        <taxon>Granulicella</taxon>
    </lineage>
</organism>